<comment type="caution">
    <text evidence="2">The sequence shown here is derived from an EMBL/GenBank/DDBJ whole genome shotgun (WGS) entry which is preliminary data.</text>
</comment>
<dbReference type="GO" id="GO:0034455">
    <property type="term" value="C:t-UTP complex"/>
    <property type="evidence" value="ECO:0007669"/>
    <property type="project" value="TreeGrafter"/>
</dbReference>
<feature type="region of interest" description="Disordered" evidence="1">
    <location>
        <begin position="735"/>
        <end position="782"/>
    </location>
</feature>
<proteinExistence type="predicted"/>
<dbReference type="PANTHER" id="PTHR44163:SF1">
    <property type="entry name" value="U3 SMALL NUCLEOLAR RNA-ASSOCIATED PROTEIN 4 HOMOLOG"/>
    <property type="match status" value="1"/>
</dbReference>
<dbReference type="GO" id="GO:0030686">
    <property type="term" value="C:90S preribosome"/>
    <property type="evidence" value="ECO:0007669"/>
    <property type="project" value="InterPro"/>
</dbReference>
<evidence type="ECO:0000256" key="1">
    <source>
        <dbReference type="SAM" id="MobiDB-lite"/>
    </source>
</evidence>
<dbReference type="InterPro" id="IPR001680">
    <property type="entry name" value="WD40_rpt"/>
</dbReference>
<gene>
    <name evidence="2" type="primary">UTP4</name>
    <name evidence="2" type="ORF">LTR77_003370</name>
</gene>
<dbReference type="EMBL" id="JAVRRT010000005">
    <property type="protein sequence ID" value="KAK5171734.1"/>
    <property type="molecule type" value="Genomic_DNA"/>
</dbReference>
<dbReference type="GO" id="GO:0032040">
    <property type="term" value="C:small-subunit processome"/>
    <property type="evidence" value="ECO:0007669"/>
    <property type="project" value="TreeGrafter"/>
</dbReference>
<reference evidence="2 3" key="1">
    <citation type="submission" date="2023-08" db="EMBL/GenBank/DDBJ databases">
        <title>Black Yeasts Isolated from many extreme environments.</title>
        <authorList>
            <person name="Coleine C."/>
            <person name="Stajich J.E."/>
            <person name="Selbmann L."/>
        </authorList>
    </citation>
    <scope>NUCLEOTIDE SEQUENCE [LARGE SCALE GENOMIC DNA]</scope>
    <source>
        <strain evidence="2 3">CCFEE 5935</strain>
    </source>
</reference>
<dbReference type="PANTHER" id="PTHR44163">
    <property type="entry name" value="U3 SMALL NUCLEOLAR RNA-ASSOCIATED PROTEIN 4 HOMOLOG"/>
    <property type="match status" value="1"/>
</dbReference>
<dbReference type="GO" id="GO:0003723">
    <property type="term" value="F:RNA binding"/>
    <property type="evidence" value="ECO:0007669"/>
    <property type="project" value="TreeGrafter"/>
</dbReference>
<dbReference type="InterPro" id="IPR015943">
    <property type="entry name" value="WD40/YVTN_repeat-like_dom_sf"/>
</dbReference>
<accession>A0AAV9PGR2</accession>
<dbReference type="GeneID" id="89924717"/>
<dbReference type="RefSeq" id="XP_064660578.1">
    <property type="nucleotide sequence ID" value="XM_064800627.1"/>
</dbReference>
<dbReference type="SMART" id="SM00320">
    <property type="entry name" value="WD40"/>
    <property type="match status" value="6"/>
</dbReference>
<feature type="compositionally biased region" description="Low complexity" evidence="1">
    <location>
        <begin position="570"/>
        <end position="580"/>
    </location>
</feature>
<feature type="compositionally biased region" description="Polar residues" evidence="1">
    <location>
        <begin position="626"/>
        <end position="644"/>
    </location>
</feature>
<evidence type="ECO:0000313" key="3">
    <source>
        <dbReference type="Proteomes" id="UP001337655"/>
    </source>
</evidence>
<feature type="compositionally biased region" description="Basic and acidic residues" evidence="1">
    <location>
        <begin position="559"/>
        <end position="569"/>
    </location>
</feature>
<dbReference type="InterPro" id="IPR011044">
    <property type="entry name" value="Quino_amine_DH_bsu"/>
</dbReference>
<dbReference type="SUPFAM" id="SSF50978">
    <property type="entry name" value="WD40 repeat-like"/>
    <property type="match status" value="1"/>
</dbReference>
<keyword evidence="3" id="KW-1185">Reference proteome</keyword>
<dbReference type="GO" id="GO:0000462">
    <property type="term" value="P:maturation of SSU-rRNA from tricistronic rRNA transcript (SSU-rRNA, 5.8S rRNA, LSU-rRNA)"/>
    <property type="evidence" value="ECO:0007669"/>
    <property type="project" value="InterPro"/>
</dbReference>
<dbReference type="Pfam" id="PF00400">
    <property type="entry name" value="WD40"/>
    <property type="match status" value="1"/>
</dbReference>
<feature type="region of interest" description="Disordered" evidence="1">
    <location>
        <begin position="552"/>
        <end position="593"/>
    </location>
</feature>
<organism evidence="2 3">
    <name type="scientific">Saxophila tyrrhenica</name>
    <dbReference type="NCBI Taxonomy" id="1690608"/>
    <lineage>
        <taxon>Eukaryota</taxon>
        <taxon>Fungi</taxon>
        <taxon>Dikarya</taxon>
        <taxon>Ascomycota</taxon>
        <taxon>Pezizomycotina</taxon>
        <taxon>Dothideomycetes</taxon>
        <taxon>Dothideomycetidae</taxon>
        <taxon>Mycosphaerellales</taxon>
        <taxon>Extremaceae</taxon>
        <taxon>Saxophila</taxon>
    </lineage>
</organism>
<evidence type="ECO:0000313" key="2">
    <source>
        <dbReference type="EMBL" id="KAK5171734.1"/>
    </source>
</evidence>
<dbReference type="InterPro" id="IPR046351">
    <property type="entry name" value="UTP4"/>
</dbReference>
<dbReference type="SUPFAM" id="SSF50969">
    <property type="entry name" value="YVTN repeat-like/Quinoprotein amine dehydrogenase"/>
    <property type="match status" value="1"/>
</dbReference>
<protein>
    <submittedName>
        <fullName evidence="2">U3 small nucleolar RNA-associated protein</fullName>
    </submittedName>
</protein>
<dbReference type="InterPro" id="IPR036322">
    <property type="entry name" value="WD40_repeat_dom_sf"/>
</dbReference>
<name>A0AAV9PGR2_9PEZI</name>
<sequence length="899" mass="99661">MDVHRARNSDSGYTGPLPALKLAVGRTNGNVEIWNPRRGLWVQEAVFPGNNTNIDGLAWTQDPDEKDADGQYIPGQQRLFSIASSPSVTEWDLATGKPKRQSTGNFSEVWCLAAQPRWRPQKDSSEEPQGQDLVAGCGDGTIALLSTADNDLQFKRFLARVAGKKARCMCITYQNRDRVVAGFADSMIRVYDTRNSNMLRAMSLGVSVPGAPKTGLVWQVRCLPNGDIVSGDSNGEVKFWDGKTYSMTQRIACHDSDCLDLVASSHGRTVMSGSINGKIAVLRQSNNDGRASWGKVGHKRTHSGEVKAMAAFDSKTLSMIVSGGSDAIPMVTPLREYGKENVRALPMLPQHPPVASAPRARLLVSWWEKSITIWRVSKHETADKLLHSPSPRKLVARINLNTTANIRSVSVSADGSVLAAATSAEVKLFQLRRRADSDTLAVRKLHLPNELAKSGAHVLRISENGKWLAAVSPQSEVFLARIASDPDRPKYLQVLPKIVELDRRHRTHTRSVLTDFDRTITQLAFAADGSVLVASDRAGHLDSWVLEGHEDTSAPAIDLAEKDSDKRSSDAGSDAHSSSDSSEDDDLTPIFYGQHWTGNPSGHLLPRLDSPALILTFRPPREDQSSNHLANGNPGVHSTRSNPHAHSHELPHGQHKLFVMTAKHQMFEFDVLAGRLSDWSRRNPTAALPEDFTKIRDRVMGAVWDVNERRERIWLYGSSFVCMLNVSEDLPEEGRAQAVVKKRRKPKRGIKEEPNDEAEDENARKRRKIDSGAGSRISNAQEQVVTRFEDGKVVKLRGADIKAEEDDEDDVVDYRPKLEDLPREDVKPDMKDIPSAGEEEEKVNGVVERKKKEKKWWCTFKYRPILGMVALQGDSNDANEPLEVVIVERPLENSEQGKA</sequence>
<dbReference type="Gene3D" id="2.130.10.10">
    <property type="entry name" value="YVTN repeat-like/Quinoprotein amine dehydrogenase"/>
    <property type="match status" value="2"/>
</dbReference>
<feature type="region of interest" description="Disordered" evidence="1">
    <location>
        <begin position="824"/>
        <end position="845"/>
    </location>
</feature>
<dbReference type="AlphaFoldDB" id="A0AAV9PGR2"/>
<dbReference type="Proteomes" id="UP001337655">
    <property type="component" value="Unassembled WGS sequence"/>
</dbReference>
<feature type="region of interest" description="Disordered" evidence="1">
    <location>
        <begin position="620"/>
        <end position="650"/>
    </location>
</feature>